<gene>
    <name evidence="2" type="ORF">SAMN06265379_104115</name>
</gene>
<name>A0A521D3P9_SACCC</name>
<evidence type="ECO:0000256" key="1">
    <source>
        <dbReference type="SAM" id="SignalP"/>
    </source>
</evidence>
<proteinExistence type="predicted"/>
<feature type="chain" id="PRO_5022210859" description="Carboxypeptidase regulatory-like domain-containing protein" evidence="1">
    <location>
        <begin position="27"/>
        <end position="134"/>
    </location>
</feature>
<sequence length="134" mass="15196">MRIFCRCIFIFLPVACFICVSCAREAYNISYTGVVVDEETNCPLPHSVVQSFCLFQQNIDESATLKLNTHTDSLGQFKLTFDRGYKIGMAIAAQDYVNQFVQFKPHPAHIPDTIFLKRKLVLQTSVATKMLNLP</sequence>
<keyword evidence="3" id="KW-1185">Reference proteome</keyword>
<feature type="signal peptide" evidence="1">
    <location>
        <begin position="1"/>
        <end position="26"/>
    </location>
</feature>
<evidence type="ECO:0000313" key="2">
    <source>
        <dbReference type="EMBL" id="SMO65550.1"/>
    </source>
</evidence>
<evidence type="ECO:0008006" key="4">
    <source>
        <dbReference type="Google" id="ProtNLM"/>
    </source>
</evidence>
<reference evidence="2 3" key="1">
    <citation type="submission" date="2017-05" db="EMBL/GenBank/DDBJ databases">
        <authorList>
            <person name="Varghese N."/>
            <person name="Submissions S."/>
        </authorList>
    </citation>
    <scope>NUCLEOTIDE SEQUENCE [LARGE SCALE GENOMIC DNA]</scope>
    <source>
        <strain evidence="2 3">DSM 27040</strain>
    </source>
</reference>
<dbReference type="RefSeq" id="WP_142533274.1">
    <property type="nucleotide sequence ID" value="NZ_FXTB01000004.1"/>
</dbReference>
<accession>A0A521D3P9</accession>
<keyword evidence="1" id="KW-0732">Signal</keyword>
<evidence type="ECO:0000313" key="3">
    <source>
        <dbReference type="Proteomes" id="UP000319040"/>
    </source>
</evidence>
<protein>
    <recommendedName>
        <fullName evidence="4">Carboxypeptidase regulatory-like domain-containing protein</fullName>
    </recommendedName>
</protein>
<dbReference type="EMBL" id="FXTB01000004">
    <property type="protein sequence ID" value="SMO65550.1"/>
    <property type="molecule type" value="Genomic_DNA"/>
</dbReference>
<dbReference type="OrthoDB" id="1114376at2"/>
<dbReference type="AlphaFoldDB" id="A0A521D3P9"/>
<organism evidence="2 3">
    <name type="scientific">Saccharicrinis carchari</name>
    <dbReference type="NCBI Taxonomy" id="1168039"/>
    <lineage>
        <taxon>Bacteria</taxon>
        <taxon>Pseudomonadati</taxon>
        <taxon>Bacteroidota</taxon>
        <taxon>Bacteroidia</taxon>
        <taxon>Marinilabiliales</taxon>
        <taxon>Marinilabiliaceae</taxon>
        <taxon>Saccharicrinis</taxon>
    </lineage>
</organism>
<dbReference type="Proteomes" id="UP000319040">
    <property type="component" value="Unassembled WGS sequence"/>
</dbReference>